<dbReference type="GO" id="GO:0008652">
    <property type="term" value="P:amino acid biosynthetic process"/>
    <property type="evidence" value="ECO:0007669"/>
    <property type="project" value="UniProtKB-KW"/>
</dbReference>
<evidence type="ECO:0000256" key="8">
    <source>
        <dbReference type="ARBA" id="ARBA00044633"/>
    </source>
</evidence>
<evidence type="ECO:0000256" key="4">
    <source>
        <dbReference type="ARBA" id="ARBA00022490"/>
    </source>
</evidence>
<comment type="similarity">
    <text evidence="2">Belongs to the EPSP synthase family.</text>
</comment>
<keyword evidence="6" id="KW-0808">Transferase</keyword>
<evidence type="ECO:0000256" key="7">
    <source>
        <dbReference type="ARBA" id="ARBA00023141"/>
    </source>
</evidence>
<evidence type="ECO:0000256" key="5">
    <source>
        <dbReference type="ARBA" id="ARBA00022605"/>
    </source>
</evidence>
<dbReference type="UniPathway" id="UPA00053">
    <property type="reaction ID" value="UER00089"/>
</dbReference>
<evidence type="ECO:0000256" key="6">
    <source>
        <dbReference type="ARBA" id="ARBA00022679"/>
    </source>
</evidence>
<keyword evidence="5" id="KW-0028">Amino-acid biosynthesis</keyword>
<dbReference type="PROSITE" id="PS00104">
    <property type="entry name" value="EPSP_SYNTHASE_1"/>
    <property type="match status" value="1"/>
</dbReference>
<keyword evidence="7" id="KW-0057">Aromatic amino acid biosynthesis</keyword>
<gene>
    <name evidence="10" type="ORF">UFOPK3495_00257</name>
</gene>
<dbReference type="InterPro" id="IPR013792">
    <property type="entry name" value="RNA3'P_cycl/enolpyr_Trfase_a/b"/>
</dbReference>
<dbReference type="InterPro" id="IPR006264">
    <property type="entry name" value="EPSP_synthase"/>
</dbReference>
<dbReference type="SUPFAM" id="SSF55205">
    <property type="entry name" value="EPT/RTPC-like"/>
    <property type="match status" value="1"/>
</dbReference>
<evidence type="ECO:0000313" key="10">
    <source>
        <dbReference type="EMBL" id="CAB4889696.1"/>
    </source>
</evidence>
<name>A0A6J7F2H7_9ZZZZ</name>
<dbReference type="FunFam" id="3.65.10.10:FF:000010">
    <property type="entry name" value="3-phosphoshikimate 1-carboxyvinyltransferase"/>
    <property type="match status" value="1"/>
</dbReference>
<dbReference type="NCBIfam" id="TIGR01356">
    <property type="entry name" value="aroA"/>
    <property type="match status" value="1"/>
</dbReference>
<dbReference type="PIRSF" id="PIRSF000505">
    <property type="entry name" value="EPSPS"/>
    <property type="match status" value="1"/>
</dbReference>
<dbReference type="PROSITE" id="PS00885">
    <property type="entry name" value="EPSP_SYNTHASE_2"/>
    <property type="match status" value="1"/>
</dbReference>
<reference evidence="10" key="1">
    <citation type="submission" date="2020-05" db="EMBL/GenBank/DDBJ databases">
        <authorList>
            <person name="Chiriac C."/>
            <person name="Salcher M."/>
            <person name="Ghai R."/>
            <person name="Kavagutti S V."/>
        </authorList>
    </citation>
    <scope>NUCLEOTIDE SEQUENCE</scope>
</reference>
<dbReference type="EMBL" id="CAFBMC010000007">
    <property type="protein sequence ID" value="CAB4889696.1"/>
    <property type="molecule type" value="Genomic_DNA"/>
</dbReference>
<dbReference type="GO" id="GO:0003866">
    <property type="term" value="F:3-phosphoshikimate 1-carboxyvinyltransferase activity"/>
    <property type="evidence" value="ECO:0007669"/>
    <property type="project" value="UniProtKB-EC"/>
</dbReference>
<sequence>MVTALQSLDTRISVSEPTAVGNVDIRVHPAPFTGPATIHVGLAGTVMRFVPPVAALATGDVSFDGDEGARVRPMATTLNALRSLGVSIIGEDTLPFTVCGTGSVTGGEVVIDASASSQFVSALLLTAARFDQGLTIRHEGPPVPSQPHINMTIEMLAEHGVHVDTPDASTWRIANQRIASIDRVIEPDLSNAAPFLAAAMVTGGEVTIPDWPARTTQAGDALRDLLAAMGATISHSSQGLSVAMQGEIRGIDADLRDVGELTPTLAAIAALATTETRFRGIAHLRGHETDRLAALVHEIKNLGGDATETEDGIHIRPGVLHAGHFKTYNDHRMATAGAVIGLRVSGVEVENIDTTAKTLPGFAARWESLVSGSPTP</sequence>
<evidence type="ECO:0000256" key="1">
    <source>
        <dbReference type="ARBA" id="ARBA00004811"/>
    </source>
</evidence>
<dbReference type="GO" id="GO:0009073">
    <property type="term" value="P:aromatic amino acid family biosynthetic process"/>
    <property type="evidence" value="ECO:0007669"/>
    <property type="project" value="UniProtKB-KW"/>
</dbReference>
<dbReference type="InterPro" id="IPR001986">
    <property type="entry name" value="Enolpyruvate_Tfrase_dom"/>
</dbReference>
<dbReference type="GO" id="GO:0009423">
    <property type="term" value="P:chorismate biosynthetic process"/>
    <property type="evidence" value="ECO:0007669"/>
    <property type="project" value="UniProtKB-UniPathway"/>
</dbReference>
<dbReference type="InterPro" id="IPR036968">
    <property type="entry name" value="Enolpyruvate_Tfrase_sf"/>
</dbReference>
<dbReference type="Pfam" id="PF00275">
    <property type="entry name" value="EPSP_synthase"/>
    <property type="match status" value="1"/>
</dbReference>
<dbReference type="PANTHER" id="PTHR21090:SF5">
    <property type="entry name" value="PENTAFUNCTIONAL AROM POLYPEPTIDE"/>
    <property type="match status" value="1"/>
</dbReference>
<dbReference type="EC" id="2.5.1.19" evidence="3"/>
<evidence type="ECO:0000256" key="3">
    <source>
        <dbReference type="ARBA" id="ARBA00012450"/>
    </source>
</evidence>
<accession>A0A6J7F2H7</accession>
<dbReference type="InterPro" id="IPR023193">
    <property type="entry name" value="EPSP_synthase_CS"/>
</dbReference>
<dbReference type="AlphaFoldDB" id="A0A6J7F2H7"/>
<protein>
    <recommendedName>
        <fullName evidence="3">3-phosphoshikimate 1-carboxyvinyltransferase</fullName>
        <ecNumber evidence="3">2.5.1.19</ecNumber>
    </recommendedName>
</protein>
<proteinExistence type="inferred from homology"/>
<feature type="domain" description="Enolpyruvate transferase" evidence="9">
    <location>
        <begin position="25"/>
        <end position="364"/>
    </location>
</feature>
<organism evidence="10">
    <name type="scientific">freshwater metagenome</name>
    <dbReference type="NCBI Taxonomy" id="449393"/>
    <lineage>
        <taxon>unclassified sequences</taxon>
        <taxon>metagenomes</taxon>
        <taxon>ecological metagenomes</taxon>
    </lineage>
</organism>
<comment type="catalytic activity">
    <reaction evidence="8">
        <text>3-phosphoshikimate + phosphoenolpyruvate = 5-O-(1-carboxyvinyl)-3-phosphoshikimate + phosphate</text>
        <dbReference type="Rhea" id="RHEA:21256"/>
        <dbReference type="ChEBI" id="CHEBI:43474"/>
        <dbReference type="ChEBI" id="CHEBI:57701"/>
        <dbReference type="ChEBI" id="CHEBI:58702"/>
        <dbReference type="ChEBI" id="CHEBI:145989"/>
        <dbReference type="EC" id="2.5.1.19"/>
    </reaction>
    <physiologicalReaction direction="left-to-right" evidence="8">
        <dbReference type="Rhea" id="RHEA:21257"/>
    </physiologicalReaction>
</comment>
<dbReference type="PANTHER" id="PTHR21090">
    <property type="entry name" value="AROM/DEHYDROQUINATE SYNTHASE"/>
    <property type="match status" value="1"/>
</dbReference>
<evidence type="ECO:0000259" key="9">
    <source>
        <dbReference type="Pfam" id="PF00275"/>
    </source>
</evidence>
<dbReference type="Gene3D" id="3.65.10.10">
    <property type="entry name" value="Enolpyruvate transferase domain"/>
    <property type="match status" value="2"/>
</dbReference>
<keyword evidence="4" id="KW-0963">Cytoplasm</keyword>
<evidence type="ECO:0000256" key="2">
    <source>
        <dbReference type="ARBA" id="ARBA00009948"/>
    </source>
</evidence>
<comment type="pathway">
    <text evidence="1">Metabolic intermediate biosynthesis; chorismate biosynthesis; chorismate from D-erythrose 4-phosphate and phosphoenolpyruvate: step 6/7.</text>
</comment>